<gene>
    <name evidence="1" type="ORF">BKK80_13930</name>
</gene>
<name>A0ABN4TNH8_9BURK</name>
<keyword evidence="2" id="KW-1185">Reference proteome</keyword>
<reference evidence="1 2" key="1">
    <citation type="submission" date="2016-10" db="EMBL/GenBank/DDBJ databases">
        <title>Complete genome sequences of three Cupriavidus strains isolated from various Malaysian environments.</title>
        <authorList>
            <person name="Abdullah A.A.-A."/>
            <person name="Shafie N.A.H."/>
            <person name="Lau N.S."/>
        </authorList>
    </citation>
    <scope>NUCLEOTIDE SEQUENCE [LARGE SCALE GENOMIC DNA]</scope>
    <source>
        <strain evidence="1 2">USMAA1020</strain>
    </source>
</reference>
<dbReference type="Proteomes" id="UP000177515">
    <property type="component" value="Chromosome 1"/>
</dbReference>
<evidence type="ECO:0000313" key="2">
    <source>
        <dbReference type="Proteomes" id="UP000177515"/>
    </source>
</evidence>
<organism evidence="1 2">
    <name type="scientific">Cupriavidus malaysiensis</name>
    <dbReference type="NCBI Taxonomy" id="367825"/>
    <lineage>
        <taxon>Bacteria</taxon>
        <taxon>Pseudomonadati</taxon>
        <taxon>Pseudomonadota</taxon>
        <taxon>Betaproteobacteria</taxon>
        <taxon>Burkholderiales</taxon>
        <taxon>Burkholderiaceae</taxon>
        <taxon>Cupriavidus</taxon>
    </lineage>
</organism>
<accession>A0ABN4TNH8</accession>
<protein>
    <submittedName>
        <fullName evidence="1">Uncharacterized protein</fullName>
    </submittedName>
</protein>
<sequence>MSMPDFLSRTLKNNAEFARRARPAAATPGPVPPMADIVRILNAAINTGNFYGVAAQDAYAGLVDLRDRMVAVLGDHP</sequence>
<proteinExistence type="predicted"/>
<dbReference type="EMBL" id="CP017754">
    <property type="protein sequence ID" value="AOZ06795.1"/>
    <property type="molecule type" value="Genomic_DNA"/>
</dbReference>
<evidence type="ECO:0000313" key="1">
    <source>
        <dbReference type="EMBL" id="AOZ06795.1"/>
    </source>
</evidence>
<dbReference type="RefSeq" id="WP_071069988.1">
    <property type="nucleotide sequence ID" value="NZ_CP017754.1"/>
</dbReference>